<feature type="chain" id="PRO_5044873568" description="C3H1-type domain-containing protein" evidence="8">
    <location>
        <begin position="27"/>
        <end position="379"/>
    </location>
</feature>
<feature type="signal peptide" evidence="8">
    <location>
        <begin position="1"/>
        <end position="26"/>
    </location>
</feature>
<keyword evidence="6" id="KW-0175">Coiled coil</keyword>
<evidence type="ECO:0000256" key="5">
    <source>
        <dbReference type="PROSITE-ProRule" id="PRU00723"/>
    </source>
</evidence>
<reference evidence="10 11" key="1">
    <citation type="submission" date="2024-10" db="EMBL/GenBank/DDBJ databases">
        <authorList>
            <person name="Kim D."/>
        </authorList>
    </citation>
    <scope>NUCLEOTIDE SEQUENCE [LARGE SCALE GENOMIC DNA]</scope>
    <source>
        <strain evidence="10">BH-2024</strain>
    </source>
</reference>
<evidence type="ECO:0000256" key="3">
    <source>
        <dbReference type="ARBA" id="ARBA00022771"/>
    </source>
</evidence>
<name>A0ABD2LTQ5_9BILA</name>
<evidence type="ECO:0000313" key="11">
    <source>
        <dbReference type="Proteomes" id="UP001620626"/>
    </source>
</evidence>
<dbReference type="Proteomes" id="UP001620626">
    <property type="component" value="Unassembled WGS sequence"/>
</dbReference>
<keyword evidence="2" id="KW-0677">Repeat</keyword>
<feature type="coiled-coil region" evidence="6">
    <location>
        <begin position="53"/>
        <end position="80"/>
    </location>
</feature>
<gene>
    <name evidence="10" type="ORF">niasHT_005830</name>
</gene>
<dbReference type="EMBL" id="JBICBT010000272">
    <property type="protein sequence ID" value="KAL3118627.1"/>
    <property type="molecule type" value="Genomic_DNA"/>
</dbReference>
<keyword evidence="11" id="KW-1185">Reference proteome</keyword>
<dbReference type="InterPro" id="IPR000571">
    <property type="entry name" value="Znf_CCCH"/>
</dbReference>
<feature type="compositionally biased region" description="Polar residues" evidence="7">
    <location>
        <begin position="162"/>
        <end position="183"/>
    </location>
</feature>
<feature type="region of interest" description="Disordered" evidence="7">
    <location>
        <begin position="201"/>
        <end position="224"/>
    </location>
</feature>
<comment type="caution">
    <text evidence="10">The sequence shown here is derived from an EMBL/GenBank/DDBJ whole genome shotgun (WGS) entry which is preliminary data.</text>
</comment>
<proteinExistence type="predicted"/>
<evidence type="ECO:0000259" key="9">
    <source>
        <dbReference type="PROSITE" id="PS50103"/>
    </source>
</evidence>
<evidence type="ECO:0000256" key="8">
    <source>
        <dbReference type="SAM" id="SignalP"/>
    </source>
</evidence>
<keyword evidence="8" id="KW-0732">Signal</keyword>
<dbReference type="AlphaFoldDB" id="A0ABD2LTQ5"/>
<dbReference type="Gene3D" id="4.10.1000.10">
    <property type="entry name" value="Zinc finger, CCCH-type"/>
    <property type="match status" value="2"/>
</dbReference>
<dbReference type="PROSITE" id="PS50103">
    <property type="entry name" value="ZF_C3H1"/>
    <property type="match status" value="2"/>
</dbReference>
<keyword evidence="3 5" id="KW-0863">Zinc-finger</keyword>
<evidence type="ECO:0000256" key="4">
    <source>
        <dbReference type="ARBA" id="ARBA00022833"/>
    </source>
</evidence>
<accession>A0ABD2LTQ5</accession>
<evidence type="ECO:0000256" key="6">
    <source>
        <dbReference type="SAM" id="Coils"/>
    </source>
</evidence>
<feature type="domain" description="C3H1-type" evidence="9">
    <location>
        <begin position="272"/>
        <end position="299"/>
    </location>
</feature>
<keyword evidence="1 5" id="KW-0479">Metal-binding</keyword>
<feature type="zinc finger region" description="C3H1-type" evidence="5">
    <location>
        <begin position="229"/>
        <end position="263"/>
    </location>
</feature>
<dbReference type="SUPFAM" id="SSF90229">
    <property type="entry name" value="CCCH zinc finger"/>
    <property type="match status" value="1"/>
</dbReference>
<dbReference type="GO" id="GO:0008270">
    <property type="term" value="F:zinc ion binding"/>
    <property type="evidence" value="ECO:0007669"/>
    <property type="project" value="UniProtKB-KW"/>
</dbReference>
<dbReference type="PANTHER" id="PTHR12547">
    <property type="entry name" value="CCCH ZINC FINGER/TIS11-RELATED"/>
    <property type="match status" value="1"/>
</dbReference>
<dbReference type="GO" id="GO:0043186">
    <property type="term" value="C:P granule"/>
    <property type="evidence" value="ECO:0007669"/>
    <property type="project" value="UniProtKB-ARBA"/>
</dbReference>
<organism evidence="10 11">
    <name type="scientific">Heterodera trifolii</name>
    <dbReference type="NCBI Taxonomy" id="157864"/>
    <lineage>
        <taxon>Eukaryota</taxon>
        <taxon>Metazoa</taxon>
        <taxon>Ecdysozoa</taxon>
        <taxon>Nematoda</taxon>
        <taxon>Chromadorea</taxon>
        <taxon>Rhabditida</taxon>
        <taxon>Tylenchina</taxon>
        <taxon>Tylenchomorpha</taxon>
        <taxon>Tylenchoidea</taxon>
        <taxon>Heteroderidae</taxon>
        <taxon>Heteroderinae</taxon>
        <taxon>Heterodera</taxon>
    </lineage>
</organism>
<protein>
    <recommendedName>
        <fullName evidence="9">C3H1-type domain-containing protein</fullName>
    </recommendedName>
</protein>
<feature type="region of interest" description="Disordered" evidence="7">
    <location>
        <begin position="160"/>
        <end position="184"/>
    </location>
</feature>
<evidence type="ECO:0000256" key="7">
    <source>
        <dbReference type="SAM" id="MobiDB-lite"/>
    </source>
</evidence>
<evidence type="ECO:0000256" key="1">
    <source>
        <dbReference type="ARBA" id="ARBA00022723"/>
    </source>
</evidence>
<sequence>MAISFSFFGLYFAIVWLCFFNERANGTGGGNKLTNIGESSSNWVSADQIIQMQRTFTQKINALKEEVEELKKQMLKSQLNQSTQTNEILIQNITYLQQQVDVLIQNQNNILAALCNGIDYHPQQHNWTDEGSLPPSPVGLFADGYTDFSLFANMPLLRHSQTDSQTESQTDSQTEPPKPTNSYAEIAAKPPTVANTRQINVPMPLASVEPKKKSPTVGDEDEKPAMDNLQKSQICHFWKAHKSGKSPTKCQNGANCKFAHGEKELKKVVPPYFKNHLCKHWSSGRCLNGEGCHFAHGPEQLRQLGVTKESSSNVPSPSKSHQSRRFCDTKTFVATIARQRRFPLFSLCQCYLSCLGRGGLGMATFAMTMRSGCIRLELV</sequence>
<evidence type="ECO:0000256" key="2">
    <source>
        <dbReference type="ARBA" id="ARBA00022737"/>
    </source>
</evidence>
<feature type="domain" description="C3H1-type" evidence="9">
    <location>
        <begin position="229"/>
        <end position="263"/>
    </location>
</feature>
<dbReference type="InterPro" id="IPR045877">
    <property type="entry name" value="ZFP36-like"/>
</dbReference>
<dbReference type="InterPro" id="IPR036855">
    <property type="entry name" value="Znf_CCCH_sf"/>
</dbReference>
<feature type="zinc finger region" description="C3H1-type" evidence="5">
    <location>
        <begin position="272"/>
        <end position="299"/>
    </location>
</feature>
<dbReference type="SMART" id="SM00356">
    <property type="entry name" value="ZnF_C3H1"/>
    <property type="match status" value="2"/>
</dbReference>
<keyword evidence="4 5" id="KW-0862">Zinc</keyword>
<evidence type="ECO:0000313" key="10">
    <source>
        <dbReference type="EMBL" id="KAL3118627.1"/>
    </source>
</evidence>